<evidence type="ECO:0000256" key="8">
    <source>
        <dbReference type="ARBA" id="ARBA00022837"/>
    </source>
</evidence>
<evidence type="ECO:0008006" key="22">
    <source>
        <dbReference type="Google" id="ProtNLM"/>
    </source>
</evidence>
<dbReference type="Proteomes" id="UP001488805">
    <property type="component" value="Unassembled WGS sequence"/>
</dbReference>
<feature type="chain" id="PRO_5043979610" description="Fibrillin-2-like" evidence="15">
    <location>
        <begin position="29"/>
        <end position="2594"/>
    </location>
</feature>
<keyword evidence="21" id="KW-1185">Reference proteome</keyword>
<evidence type="ECO:0000256" key="7">
    <source>
        <dbReference type="ARBA" id="ARBA00022737"/>
    </source>
</evidence>
<dbReference type="EMBL" id="JBCEZU010000002">
    <property type="protein sequence ID" value="KAK9541938.1"/>
    <property type="molecule type" value="Genomic_DNA"/>
</dbReference>
<evidence type="ECO:0000256" key="12">
    <source>
        <dbReference type="ARBA" id="ARBA00023180"/>
    </source>
</evidence>
<feature type="domain" description="EGF-like" evidence="16">
    <location>
        <begin position="195"/>
        <end position="238"/>
    </location>
</feature>
<feature type="domain" description="EGF-like" evidence="16">
    <location>
        <begin position="1054"/>
        <end position="1093"/>
    </location>
</feature>
<feature type="domain" description="EGF-like" evidence="16">
    <location>
        <begin position="480"/>
        <end position="518"/>
    </location>
</feature>
<feature type="domain" description="EGF-like" evidence="16">
    <location>
        <begin position="1300"/>
        <end position="1340"/>
    </location>
</feature>
<dbReference type="PANTHER" id="PTHR24034:SF204">
    <property type="entry name" value="ADHESION G PROTEIN-COUPLED RECEPTOR E1"/>
    <property type="match status" value="1"/>
</dbReference>
<dbReference type="FunFam" id="2.10.25.10:FF:000202">
    <property type="entry name" value="Multiple epidermal growth factor-like domains 8"/>
    <property type="match status" value="1"/>
</dbReference>
<evidence type="ECO:0000259" key="18">
    <source>
        <dbReference type="PROSITE" id="PS51220"/>
    </source>
</evidence>
<dbReference type="GO" id="GO:0048731">
    <property type="term" value="P:system development"/>
    <property type="evidence" value="ECO:0007669"/>
    <property type="project" value="UniProtKB-ARBA"/>
</dbReference>
<feature type="domain" description="EGF-like" evidence="16">
    <location>
        <begin position="2457"/>
        <end position="2495"/>
    </location>
</feature>
<evidence type="ECO:0000256" key="11">
    <source>
        <dbReference type="ARBA" id="ARBA00023157"/>
    </source>
</evidence>
<reference evidence="20 21" key="1">
    <citation type="journal article" date="2024" name="Genome Biol. Evol.">
        <title>Chromosome-level genome assembly of the viviparous eelpout Zoarces viviparus.</title>
        <authorList>
            <person name="Fuhrmann N."/>
            <person name="Brasseur M.V."/>
            <person name="Bakowski C.E."/>
            <person name="Podsiadlowski L."/>
            <person name="Prost S."/>
            <person name="Krehenwinkel H."/>
            <person name="Mayer C."/>
        </authorList>
    </citation>
    <scope>NUCLEOTIDE SEQUENCE [LARGE SCALE GENOMIC DNA]</scope>
    <source>
        <strain evidence="20">NO-MEL_2022_Ind0_liver</strain>
    </source>
</reference>
<evidence type="ECO:0000256" key="3">
    <source>
        <dbReference type="ARBA" id="ARBA00022525"/>
    </source>
</evidence>
<keyword evidence="7" id="KW-0677">Repeat</keyword>
<accession>A0AAW1G6G5</accession>
<feature type="domain" description="EGF-like" evidence="16">
    <location>
        <begin position="1261"/>
        <end position="1299"/>
    </location>
</feature>
<feature type="domain" description="NIDO" evidence="18">
    <location>
        <begin position="1512"/>
        <end position="1675"/>
    </location>
</feature>
<feature type="domain" description="EGF-like" evidence="16">
    <location>
        <begin position="930"/>
        <end position="971"/>
    </location>
</feature>
<dbReference type="Pfam" id="PF12947">
    <property type="entry name" value="EGF_3"/>
    <property type="match status" value="14"/>
</dbReference>
<keyword evidence="9 14" id="KW-1133">Transmembrane helix</keyword>
<feature type="domain" description="EGF-like" evidence="16">
    <location>
        <begin position="1179"/>
        <end position="1220"/>
    </location>
</feature>
<keyword evidence="3" id="KW-0964">Secreted</keyword>
<feature type="domain" description="EGF-like" evidence="16">
    <location>
        <begin position="31"/>
        <end position="71"/>
    </location>
</feature>
<dbReference type="PROSITE" id="PS00010">
    <property type="entry name" value="ASX_HYDROXYL"/>
    <property type="match status" value="26"/>
</dbReference>
<name>A0AAW1G6G5_ZOAVI</name>
<dbReference type="InterPro" id="IPR005533">
    <property type="entry name" value="AMOP_dom"/>
</dbReference>
<feature type="domain" description="EGF-like" evidence="16">
    <location>
        <begin position="438"/>
        <end position="479"/>
    </location>
</feature>
<dbReference type="InterPro" id="IPR024731">
    <property type="entry name" value="NELL2-like_EGF"/>
</dbReference>
<dbReference type="GO" id="GO:0007160">
    <property type="term" value="P:cell-matrix adhesion"/>
    <property type="evidence" value="ECO:0007669"/>
    <property type="project" value="InterPro"/>
</dbReference>
<keyword evidence="12" id="KW-0325">Glycoprotein</keyword>
<dbReference type="FunFam" id="2.10.25.10:FF:000038">
    <property type="entry name" value="Fibrillin 2"/>
    <property type="match status" value="16"/>
</dbReference>
<evidence type="ECO:0000313" key="21">
    <source>
        <dbReference type="Proteomes" id="UP001488805"/>
    </source>
</evidence>
<dbReference type="PROSITE" id="PS01186">
    <property type="entry name" value="EGF_2"/>
    <property type="match status" value="26"/>
</dbReference>
<feature type="domain" description="EGF-like" evidence="16">
    <location>
        <begin position="562"/>
        <end position="599"/>
    </location>
</feature>
<dbReference type="SMART" id="SM00723">
    <property type="entry name" value="AMOP"/>
    <property type="match status" value="1"/>
</dbReference>
<dbReference type="InterPro" id="IPR000152">
    <property type="entry name" value="EGF-type_Asp/Asn_hydroxyl_site"/>
</dbReference>
<feature type="domain" description="EGF-like" evidence="16">
    <location>
        <begin position="1341"/>
        <end position="1379"/>
    </location>
</feature>
<feature type="domain" description="EGF-like" evidence="16">
    <location>
        <begin position="358"/>
        <end position="394"/>
    </location>
</feature>
<dbReference type="Pfam" id="PF07645">
    <property type="entry name" value="EGF_CA"/>
    <property type="match status" value="21"/>
</dbReference>
<feature type="domain" description="EGF-like" evidence="16">
    <location>
        <begin position="1136"/>
        <end position="1178"/>
    </location>
</feature>
<dbReference type="SUPFAM" id="SSF57184">
    <property type="entry name" value="Growth factor receptor domain"/>
    <property type="match status" value="10"/>
</dbReference>
<dbReference type="FunFam" id="2.10.25.10:FF:000506">
    <property type="entry name" value="Adhesion G protein-coupled receptor E1"/>
    <property type="match status" value="5"/>
</dbReference>
<feature type="domain" description="EGF-like" evidence="16">
    <location>
        <begin position="239"/>
        <end position="277"/>
    </location>
</feature>
<feature type="domain" description="EGF-like" evidence="16">
    <location>
        <begin position="723"/>
        <end position="763"/>
    </location>
</feature>
<dbReference type="InterPro" id="IPR056619">
    <property type="entry name" value="C8-3_MUC4"/>
</dbReference>
<dbReference type="FunFam" id="2.10.25.10:FF:000014">
    <property type="entry name" value="Latent-transforming growth factor beta-binding protein 3"/>
    <property type="match status" value="1"/>
</dbReference>
<dbReference type="Pfam" id="PF06119">
    <property type="entry name" value="NIDO"/>
    <property type="match status" value="1"/>
</dbReference>
<dbReference type="Pfam" id="PF23263">
    <property type="entry name" value="C8-3_MUC4"/>
    <property type="match status" value="1"/>
</dbReference>
<dbReference type="Pfam" id="PF00008">
    <property type="entry name" value="EGF"/>
    <property type="match status" value="1"/>
</dbReference>
<evidence type="ECO:0000256" key="1">
    <source>
        <dbReference type="ARBA" id="ARBA00004479"/>
    </source>
</evidence>
<dbReference type="PROSITE" id="PS00022">
    <property type="entry name" value="EGF_1"/>
    <property type="match status" value="1"/>
</dbReference>
<dbReference type="InterPro" id="IPR000742">
    <property type="entry name" value="EGF"/>
</dbReference>
<comment type="caution">
    <text evidence="20">The sequence shown here is derived from an EMBL/GenBank/DDBJ whole genome shotgun (WGS) entry which is preliminary data.</text>
</comment>
<dbReference type="SMART" id="SM00181">
    <property type="entry name" value="EGF"/>
    <property type="match status" value="38"/>
</dbReference>
<dbReference type="Pfam" id="PF12662">
    <property type="entry name" value="cEGF"/>
    <property type="match status" value="1"/>
</dbReference>
<feature type="domain" description="EGF-like" evidence="16">
    <location>
        <begin position="278"/>
        <end position="317"/>
    </location>
</feature>
<feature type="domain" description="EGF-like" evidence="16">
    <location>
        <begin position="397"/>
        <end position="437"/>
    </location>
</feature>
<feature type="domain" description="EGF-like" evidence="16">
    <location>
        <begin position="318"/>
        <end position="357"/>
    </location>
</feature>
<dbReference type="PROSITE" id="PS50026">
    <property type="entry name" value="EGF_3"/>
    <property type="match status" value="36"/>
</dbReference>
<dbReference type="Gene3D" id="2.10.25.10">
    <property type="entry name" value="Laminin"/>
    <property type="match status" value="37"/>
</dbReference>
<feature type="domain" description="EGF-like" evidence="16">
    <location>
        <begin position="523"/>
        <end position="561"/>
    </location>
</feature>
<dbReference type="SMART" id="SM00539">
    <property type="entry name" value="NIDO"/>
    <property type="match status" value="1"/>
</dbReference>
<dbReference type="InterPro" id="IPR003886">
    <property type="entry name" value="NIDO_dom"/>
</dbReference>
<keyword evidence="10 14" id="KW-0472">Membrane</keyword>
<feature type="domain" description="EGF-like" evidence="16">
    <location>
        <begin position="889"/>
        <end position="927"/>
    </location>
</feature>
<gene>
    <name evidence="20" type="ORF">VZT92_001949</name>
</gene>
<feature type="domain" description="EGF-like" evidence="16">
    <location>
        <begin position="602"/>
        <end position="642"/>
    </location>
</feature>
<feature type="domain" description="VWFD" evidence="19">
    <location>
        <begin position="1835"/>
        <end position="2039"/>
    </location>
</feature>
<evidence type="ECO:0000256" key="13">
    <source>
        <dbReference type="PROSITE-ProRule" id="PRU00076"/>
    </source>
</evidence>
<evidence type="ECO:0000256" key="6">
    <source>
        <dbReference type="ARBA" id="ARBA00022729"/>
    </source>
</evidence>
<feature type="domain" description="EGF-like" evidence="16">
    <location>
        <begin position="764"/>
        <end position="804"/>
    </location>
</feature>
<organism evidence="20 21">
    <name type="scientific">Zoarces viviparus</name>
    <name type="common">Viviparous eelpout</name>
    <name type="synonym">Blennius viviparus</name>
    <dbReference type="NCBI Taxonomy" id="48416"/>
    <lineage>
        <taxon>Eukaryota</taxon>
        <taxon>Metazoa</taxon>
        <taxon>Chordata</taxon>
        <taxon>Craniata</taxon>
        <taxon>Vertebrata</taxon>
        <taxon>Euteleostomi</taxon>
        <taxon>Actinopterygii</taxon>
        <taxon>Neopterygii</taxon>
        <taxon>Teleostei</taxon>
        <taxon>Neoteleostei</taxon>
        <taxon>Acanthomorphata</taxon>
        <taxon>Eupercaria</taxon>
        <taxon>Perciformes</taxon>
        <taxon>Cottioidei</taxon>
        <taxon>Zoarcales</taxon>
        <taxon>Zoarcidae</taxon>
        <taxon>Zoarcinae</taxon>
        <taxon>Zoarces</taxon>
    </lineage>
</organism>
<dbReference type="SMART" id="SM00216">
    <property type="entry name" value="VWD"/>
    <property type="match status" value="1"/>
</dbReference>
<dbReference type="GO" id="GO:0071944">
    <property type="term" value="C:cell periphery"/>
    <property type="evidence" value="ECO:0007669"/>
    <property type="project" value="UniProtKB-ARBA"/>
</dbReference>
<evidence type="ECO:0000256" key="10">
    <source>
        <dbReference type="ARBA" id="ARBA00023136"/>
    </source>
</evidence>
<evidence type="ECO:0000256" key="9">
    <source>
        <dbReference type="ARBA" id="ARBA00022989"/>
    </source>
</evidence>
<feature type="domain" description="EGF-like" evidence="16">
    <location>
        <begin position="849"/>
        <end position="888"/>
    </location>
</feature>
<dbReference type="InterPro" id="IPR050751">
    <property type="entry name" value="ECM_structural_protein"/>
</dbReference>
<feature type="domain" description="EGF-like" evidence="16">
    <location>
        <begin position="154"/>
        <end position="194"/>
    </location>
</feature>
<evidence type="ECO:0000256" key="2">
    <source>
        <dbReference type="ARBA" id="ARBA00004613"/>
    </source>
</evidence>
<dbReference type="InterPro" id="IPR013783">
    <property type="entry name" value="Ig-like_fold"/>
</dbReference>
<dbReference type="GO" id="GO:0005509">
    <property type="term" value="F:calcium ion binding"/>
    <property type="evidence" value="ECO:0007669"/>
    <property type="project" value="InterPro"/>
</dbReference>
<feature type="domain" description="EGF-like" evidence="16">
    <location>
        <begin position="1013"/>
        <end position="1053"/>
    </location>
</feature>
<feature type="transmembrane region" description="Helical" evidence="14">
    <location>
        <begin position="2511"/>
        <end position="2538"/>
    </location>
</feature>
<evidence type="ECO:0000256" key="14">
    <source>
        <dbReference type="SAM" id="Phobius"/>
    </source>
</evidence>
<feature type="disulfide bond" evidence="13">
    <location>
        <begin position="648"/>
        <end position="658"/>
    </location>
</feature>
<protein>
    <recommendedName>
        <fullName evidence="22">Fibrillin-2-like</fullName>
    </recommendedName>
</protein>
<feature type="domain" description="EGF-like" evidence="16">
    <location>
        <begin position="805"/>
        <end position="848"/>
    </location>
</feature>
<keyword evidence="6 15" id="KW-0732">Signal</keyword>
<evidence type="ECO:0000259" key="16">
    <source>
        <dbReference type="PROSITE" id="PS50026"/>
    </source>
</evidence>
<feature type="domain" description="EGF-like" evidence="16">
    <location>
        <begin position="1221"/>
        <end position="1260"/>
    </location>
</feature>
<dbReference type="InterPro" id="IPR026823">
    <property type="entry name" value="cEGF"/>
</dbReference>
<evidence type="ECO:0000259" key="17">
    <source>
        <dbReference type="PROSITE" id="PS50856"/>
    </source>
</evidence>
<evidence type="ECO:0000313" key="20">
    <source>
        <dbReference type="EMBL" id="KAK9541938.1"/>
    </source>
</evidence>
<dbReference type="SUPFAM" id="SSF57196">
    <property type="entry name" value="EGF/Laminin"/>
    <property type="match status" value="7"/>
</dbReference>
<dbReference type="PANTHER" id="PTHR24034">
    <property type="entry name" value="EGF-LIKE DOMAIN-CONTAINING PROTEIN"/>
    <property type="match status" value="1"/>
</dbReference>
<keyword evidence="11 13" id="KW-1015">Disulfide bond</keyword>
<comment type="subcellular location">
    <subcellularLocation>
        <location evidence="1">Membrane</location>
        <topology evidence="1">Single-pass type I membrane protein</topology>
    </subcellularLocation>
    <subcellularLocation>
        <location evidence="2">Secreted</location>
    </subcellularLocation>
</comment>
<feature type="domain" description="EGF-like" evidence="16">
    <location>
        <begin position="682"/>
        <end position="722"/>
    </location>
</feature>
<dbReference type="GO" id="GO:0016020">
    <property type="term" value="C:membrane"/>
    <property type="evidence" value="ECO:0007669"/>
    <property type="project" value="UniProtKB-SubCell"/>
</dbReference>
<feature type="domain" description="EGF-like" evidence="16">
    <location>
        <begin position="113"/>
        <end position="151"/>
    </location>
</feature>
<evidence type="ECO:0000256" key="5">
    <source>
        <dbReference type="ARBA" id="ARBA00022692"/>
    </source>
</evidence>
<feature type="domain" description="EGF-like" evidence="16">
    <location>
        <begin position="1388"/>
        <end position="1423"/>
    </location>
</feature>
<dbReference type="GO" id="GO:0048513">
    <property type="term" value="P:animal organ development"/>
    <property type="evidence" value="ECO:0007669"/>
    <property type="project" value="UniProtKB-ARBA"/>
</dbReference>
<dbReference type="Gene3D" id="2.60.40.10">
    <property type="entry name" value="Immunoglobulins"/>
    <property type="match status" value="1"/>
</dbReference>
<feature type="domain" description="EGF-like" evidence="16">
    <location>
        <begin position="72"/>
        <end position="112"/>
    </location>
</feature>
<dbReference type="CDD" id="cd00054">
    <property type="entry name" value="EGF_CA"/>
    <property type="match status" value="24"/>
</dbReference>
<dbReference type="SMART" id="SM00179">
    <property type="entry name" value="EGF_CA"/>
    <property type="match status" value="37"/>
</dbReference>
<dbReference type="PROSITE" id="PS01187">
    <property type="entry name" value="EGF_CA"/>
    <property type="match status" value="11"/>
</dbReference>
<sequence length="2594" mass="282920">MRKAESESFWIPHLWLTSLLAGLEYCCAVADPKECAAAGSKCDPQAECLKVRNNFTCVCRNGYQGDGLLCNDIDECLSGLHGCDSLARCKNTLGSYSCVCLSGYVGDGINCQDINECQKDNGGCHANALCTNSEGGRQCRCKLGFTGNGFECNDVNECANLKICHWDATCTNNPGSYVCTCNAGYKGNGNYLCLDIDECSETAGVCSSSLGYRGCQNLPGTYRCTCNNGFEGNGQRCEDIDECASNLCSIYADCINTMGSYRCTCNSGFDGNGLMCADVNECSRNNQCDPSAACINRLGSYECSCLGGFIGDGRLCEDIDECANPNICPSTTICVNTAGSYYCDCGTGFIFNNSRCYDQDECMEGRCSPYATCTNSPGSFSCQCTAGYRGDGFTCADVDECSLTNQCHSNALCINLPGSYNCTCQVGYSGDGVIQCKDVDECLVDNGGCRNKALCVNNKGSFSCHCQSGFILVNQTLCQDINECKERNNPCRVNEECKNVDGSYECPCQVGYYRPASNMDCIDMDECNDNPCHVNATCLNTIGSHTCTCKRGFSAFGTQCEDMNECSVEGTCHPRALCTNVIGDFFCSCQQGFKGDGFSCQDVDECGLSDTICPAFSKCINSPGDHVCSCLNGTVAFNGTCVSPSLLCDPACHNHGLCHRSPAGYQCVCDLGYVGDGLACSDIDECQRENICPQNETECVNIPGSFSCVCRKGYTLNGALCLDVNECETRQQECSEFARCVNTMGNHLCFCLSGFTGDGKNCSDFDECQVQNGGCHPVAGCNNTPGSFYCACPPGMAGNGFDCQDVNECEQNSTLPHNCSAQALCRNTNGSYICQCLDGYQGEGFVCEDVDECQQATACRGNMTCNNAPGSYTCRCTLGLVYDEGTCVSEDTCLNASSVCHPLAECHQHQGSLYCQCKDGFKGNGTECWDVDECDELQDEVCPSFSYCLNTFGSYICDCWEGFQDNGTHCQDMNECVTRNFTCPDNSTCTNIEGSYKCTCDPGFSGNDSLCLDVDECSLGFFQCPKFSNCVNTAGSLVCECWEGYQGNNTGCEDIDECRDNSTCPEHSTCINTNGSHLCRCEAGFSHVDDLCVDIDECNDMELVELCTNGTCMNAIGSYYCECIKGFWSNGTECVDVDECSDSRNSSVCRHHSTCVNIPGSYRCPCNQGFVLNGTECQDVDECNATDGIPCPEHSLCNNTEGSFFCLCSPGYKPIRAGCEDIDECKDNTTCRFDQVCTNVPGAYNCSCPLGYQEEKQACVDTNECENSPCHPLARCWNTLGSFSCHCSLGFAGNGSWCKDVDECVALTKPCHPLARCHNTPGSFVCVCRPGFVSIGPMCVDFEECQQTNGQCHPAATCSNHAGGFQCSCSQGWNATKDNGRGKNGCVDFDECVSPMACPGQTTCTNLPGSYSCSCPKNNIVCRMMTQKESGLYPFGAEVGDKGLRMDTEDGNSPYITPPMGFPFMGQLYDRVYFSDNGLVQFQSASKNEQYLLPAPFATGFPDNMDVSLLAAFWDDADLTHGDGRLLYKEYHVLDMSDVYSQIVFNRTAEEVSKFEEGRNNPAFTPAWILKITWDHVIPVSFQKINYSETNTFQCILTTDRARSFALLRYGEMLWGPGQRPHHDALIGYTDGKTSHREPTVPPGNLFGPGGRYRPQQVKGAMGKPGQLVYDLTGRAGTDVDPRIRCQAWATKEPDPAEWTKELSPCPCTRIQAEKDLSFLQDTTDPGSRVRTLRGQRWGGAGGHVVRSILSSRRGSGKRCVYEPDGPLLAGYSERYFSGNNMQKHIDEDLLPFQWCCIESPLCHLYLNKRPLDRCQGYSWDSPYGYTQGMKATQGVGMVYGSLHFITFDGTEYSFKALGEFVIVRLSSATGSNIFTLQGQTDKLHADAKGIIEVPVVVRMAAFHQGIGKIEWRCVENGDGLQVFVDNVEVPVTVGVVHMGKDFAVHCMSVNRCAGVYAGGLHVVAWRVDGHNQLAAMVEVPQAFYNRTVGLMGLWSSKRSDDFLMSDGRLLRSLDLNPPSEETLYTFGLSWAVPVPESLLFSPPPLVPLELVPVERLLGGVSPAELEDLRRTCKGSMQCVHDTVASGSSDLGLQTLEAKKQYQNLTRIYGNTPPIVTEPTVIRCKVNSTVKIQIVTQDPNGDPVTYSLLHPRPARTSIGSGDGFLTWTPLTTQPVQLTIRVSDELSSSLFTPILRVCNCLNGGSCQYDSITENHQQGRFQVVACLCQKGFSGKFCGDTADVCRGNPCFRGVRCQSESEPGRFTCGECPDNAVSGGKRGYKCFEHDMCIPPFPFPCHKDADCLSTRQNFTCTCKTGYMGDGRNCTDIDECAELTTCPNAKFECKNRPGSVDCFCRYKKTKDTDGCGDSGNPPGLNVFNVSVGWTKSRSDGLKQLVDILSMGFQNKFYSASRKDGAQGSSPGVTEYRVNVSSDTPHWYIRDYLARVSSFYSIRTAEVDDLDECKAKEAVCVHPALCANTYGGYRCVCDGTTDVDKTQSCILDRDQVNDMELDLVLGLVLGIGIPLLLLLLLAVLACFCCCKKTVTGDLPQAQALHPNYIQEQYNPQPFNYSDPALHYVTHCSPRILDSYIPRQRYR</sequence>
<feature type="domain" description="EGF-like" evidence="16">
    <location>
        <begin position="2283"/>
        <end position="2324"/>
    </location>
</feature>
<keyword evidence="5 14" id="KW-0812">Transmembrane</keyword>
<dbReference type="PROSITE" id="PS51233">
    <property type="entry name" value="VWFD"/>
    <property type="match status" value="1"/>
</dbReference>
<keyword evidence="8" id="KW-0106">Calcium</keyword>
<dbReference type="PROSITE" id="PS50856">
    <property type="entry name" value="AMOP"/>
    <property type="match status" value="1"/>
</dbReference>
<feature type="domain" description="EGF-like" evidence="16">
    <location>
        <begin position="1094"/>
        <end position="1135"/>
    </location>
</feature>
<dbReference type="InterPro" id="IPR049883">
    <property type="entry name" value="NOTCH1_EGF-like"/>
</dbReference>
<dbReference type="InterPro" id="IPR001846">
    <property type="entry name" value="VWF_type-D"/>
</dbReference>
<dbReference type="GO" id="GO:0005576">
    <property type="term" value="C:extracellular region"/>
    <property type="evidence" value="ECO:0007669"/>
    <property type="project" value="UniProtKB-SubCell"/>
</dbReference>
<feature type="domain" description="EGF-like" evidence="16">
    <location>
        <begin position="644"/>
        <end position="681"/>
    </location>
</feature>
<feature type="signal peptide" evidence="15">
    <location>
        <begin position="1"/>
        <end position="28"/>
    </location>
</feature>
<evidence type="ECO:0000259" key="19">
    <source>
        <dbReference type="PROSITE" id="PS51233"/>
    </source>
</evidence>
<dbReference type="PROSITE" id="PS51220">
    <property type="entry name" value="NIDO"/>
    <property type="match status" value="1"/>
</dbReference>
<evidence type="ECO:0000256" key="4">
    <source>
        <dbReference type="ARBA" id="ARBA00022536"/>
    </source>
</evidence>
<proteinExistence type="predicted"/>
<feature type="domain" description="EGF-like" evidence="16">
    <location>
        <begin position="972"/>
        <end position="1012"/>
    </location>
</feature>
<dbReference type="InterPro" id="IPR001881">
    <property type="entry name" value="EGF-like_Ca-bd_dom"/>
</dbReference>
<evidence type="ECO:0000256" key="15">
    <source>
        <dbReference type="SAM" id="SignalP"/>
    </source>
</evidence>
<feature type="domain" description="AMOP" evidence="17">
    <location>
        <begin position="1678"/>
        <end position="1810"/>
    </location>
</feature>
<comment type="caution">
    <text evidence="13">Lacks conserved residue(s) required for the propagation of feature annotation.</text>
</comment>
<dbReference type="InterPro" id="IPR018097">
    <property type="entry name" value="EGF_Ca-bd_CS"/>
</dbReference>
<keyword evidence="4 13" id="KW-0245">EGF-like domain</keyword>
<dbReference type="InterPro" id="IPR009030">
    <property type="entry name" value="Growth_fac_rcpt_cys_sf"/>
</dbReference>
<dbReference type="GO" id="GO:0030855">
    <property type="term" value="P:epithelial cell differentiation"/>
    <property type="evidence" value="ECO:0007669"/>
    <property type="project" value="UniProtKB-ARBA"/>
</dbReference>